<dbReference type="EMBL" id="CAJNNV010018452">
    <property type="protein sequence ID" value="CAE8605920.1"/>
    <property type="molecule type" value="Genomic_DNA"/>
</dbReference>
<feature type="region of interest" description="Disordered" evidence="1">
    <location>
        <begin position="830"/>
        <end position="871"/>
    </location>
</feature>
<accession>A0A813F6S3</accession>
<feature type="compositionally biased region" description="Low complexity" evidence="1">
    <location>
        <begin position="851"/>
        <end position="861"/>
    </location>
</feature>
<evidence type="ECO:0000256" key="1">
    <source>
        <dbReference type="SAM" id="MobiDB-lite"/>
    </source>
</evidence>
<reference evidence="2" key="1">
    <citation type="submission" date="2021-02" db="EMBL/GenBank/DDBJ databases">
        <authorList>
            <person name="Dougan E. K."/>
            <person name="Rhodes N."/>
            <person name="Thang M."/>
            <person name="Chan C."/>
        </authorList>
    </citation>
    <scope>NUCLEOTIDE SEQUENCE</scope>
</reference>
<evidence type="ECO:0000313" key="3">
    <source>
        <dbReference type="Proteomes" id="UP000654075"/>
    </source>
</evidence>
<gene>
    <name evidence="2" type="ORF">PGLA1383_LOCUS23967</name>
</gene>
<dbReference type="Proteomes" id="UP000654075">
    <property type="component" value="Unassembled WGS sequence"/>
</dbReference>
<evidence type="ECO:0000313" key="2">
    <source>
        <dbReference type="EMBL" id="CAE8605920.1"/>
    </source>
</evidence>
<dbReference type="AlphaFoldDB" id="A0A813F6S3"/>
<feature type="compositionally biased region" description="Pro residues" evidence="1">
    <location>
        <begin position="836"/>
        <end position="850"/>
    </location>
</feature>
<sequence length="1136" mass="119668">AAEQQGGPCWSDADCDGSTQKMSCPGGLMFGTLFGMRFAEGACSVMGCQEEGNGCNFHLDCCDKLYCSSGLLGALLSAVVGSSSGTCKVPATRRDSLANLPSSAAGILAQGSCQSEADRGALNAKEMSCDSSAEGELGAICVLSLEFCVFGLVDGNLLTVTLVLKHEFGYESDGQRLRYRLSGGFKASEVKFQCDGFIAKWFSACGVLGSAQGVLNSLGLDLGGMLSPDLSGSVMLWPPRVALPSSLATSQEELVVIMDVGLGSICSVVAEPGTSTCFPDLLAKIKAGELGEENQFSDNMLRALKLVSEDMLGCTLCIDICRQAEDLVAVEQGADFTFDPKLELVFFDPTQVNIVNGVFSILAEGGGQFMKVMGQVGNLFAKTAVGDVIFNNLDHGFASYLPSPRLVLSASLSEFKVVGGEGGRRLTASGLNLGVLVDPSKKVLSAGTFSPVALQAGLIDKLPGSVCAATSGINSTVALRCTFRFNLQVIAIDVALELQVGRSFDGEGLEVSIRFGFGSLGQLPATPDPALKSFIDAMEAALGCPLLALVHPVLGDILQIYPLKLAFPRDFQAGGRTVVATFDQPTTLVTSSSKFCFSTLKELANNPSKLSKRSGSRGKKFIEVLGAVYSVLELTGSDFCLSYKVEAVGGSISISDPYLVASMLDKTKMNVMSILDWPIWGPYTWLVNLVRSVLERRRLTRNESPCRRLFKETGSNLESNSSLSLSCLEDIPGLAMGIEDHIAKHKTGFEVVAGSYLGATSSVSERHRRLASDREQEERRRVTAISRGLSVLSDINMAITDLLPISTFSVSFGLTDSSVQLGSIAPSLKASAPTPSVLPTPSMTPPPYAAPLPTASSLPPAQTNYSLPTPSVSPPPYAVPLPTASSLPPAQTNYSLPAPSVSPPPYTVPLPTASSLPPAQTNYSLPAPSVTPPPYAAPFPTASSLPPAQTNYSCAGADPGCCYYQHWRFVTIKVRSGLSSSGISIAELNLYGPGGSVPMDLQLVSTDGSELPGSEPVRAFDGNAASSWKNDRLVPLQFSFASPVGATSWTYTTASGSSLRDPVLWRLEASGDGTAWVLAHEQNLEDLSASEGRSVKSEFFPLSCQTSLKVTVASPAAPRSFWWGLGLLISGVVALN</sequence>
<feature type="non-terminal residue" evidence="2">
    <location>
        <position position="1136"/>
    </location>
</feature>
<proteinExistence type="predicted"/>
<keyword evidence="3" id="KW-1185">Reference proteome</keyword>
<protein>
    <submittedName>
        <fullName evidence="2">Uncharacterized protein</fullName>
    </submittedName>
</protein>
<comment type="caution">
    <text evidence="2">The sequence shown here is derived from an EMBL/GenBank/DDBJ whole genome shotgun (WGS) entry which is preliminary data.</text>
</comment>
<organism evidence="2 3">
    <name type="scientific">Polarella glacialis</name>
    <name type="common">Dinoflagellate</name>
    <dbReference type="NCBI Taxonomy" id="89957"/>
    <lineage>
        <taxon>Eukaryota</taxon>
        <taxon>Sar</taxon>
        <taxon>Alveolata</taxon>
        <taxon>Dinophyceae</taxon>
        <taxon>Suessiales</taxon>
        <taxon>Suessiaceae</taxon>
        <taxon>Polarella</taxon>
    </lineage>
</organism>
<name>A0A813F6S3_POLGL</name>